<dbReference type="OrthoDB" id="2151624at2759"/>
<evidence type="ECO:0000256" key="7">
    <source>
        <dbReference type="ARBA" id="ARBA00023136"/>
    </source>
</evidence>
<dbReference type="Gene3D" id="3.30.200.20">
    <property type="entry name" value="Phosphorylase Kinase, domain 1"/>
    <property type="match status" value="1"/>
</dbReference>
<dbReference type="CDD" id="cd14066">
    <property type="entry name" value="STKc_IRAK"/>
    <property type="match status" value="1"/>
</dbReference>
<evidence type="ECO:0000256" key="10">
    <source>
        <dbReference type="PROSITE-ProRule" id="PRU10141"/>
    </source>
</evidence>
<dbReference type="InterPro" id="IPR032675">
    <property type="entry name" value="LRR_dom_sf"/>
</dbReference>
<keyword evidence="2" id="KW-0433">Leucine-rich repeat</keyword>
<accession>A0A9D4U705</accession>
<dbReference type="Pfam" id="PF00560">
    <property type="entry name" value="LRR_1"/>
    <property type="match status" value="1"/>
</dbReference>
<evidence type="ECO:0000256" key="12">
    <source>
        <dbReference type="SAM" id="SignalP"/>
    </source>
</evidence>
<dbReference type="Gene3D" id="1.10.510.10">
    <property type="entry name" value="Transferase(Phosphotransferase) domain 1"/>
    <property type="match status" value="1"/>
</dbReference>
<dbReference type="GO" id="GO:0005524">
    <property type="term" value="F:ATP binding"/>
    <property type="evidence" value="ECO:0007669"/>
    <property type="project" value="UniProtKB-UniRule"/>
</dbReference>
<comment type="subcellular location">
    <subcellularLocation>
        <location evidence="1">Membrane</location>
        <topology evidence="1">Single-pass membrane protein</topology>
    </subcellularLocation>
</comment>
<dbReference type="SUPFAM" id="SSF56112">
    <property type="entry name" value="Protein kinase-like (PK-like)"/>
    <property type="match status" value="1"/>
</dbReference>
<evidence type="ECO:0000256" key="6">
    <source>
        <dbReference type="ARBA" id="ARBA00022989"/>
    </source>
</evidence>
<dbReference type="PROSITE" id="PS50011">
    <property type="entry name" value="PROTEIN_KINASE_DOM"/>
    <property type="match status" value="1"/>
</dbReference>
<dbReference type="GO" id="GO:0004672">
    <property type="term" value="F:protein kinase activity"/>
    <property type="evidence" value="ECO:0007669"/>
    <property type="project" value="InterPro"/>
</dbReference>
<dbReference type="InterPro" id="IPR017441">
    <property type="entry name" value="Protein_kinase_ATP_BS"/>
</dbReference>
<dbReference type="FunFam" id="1.10.510.10:FF:000146">
    <property type="entry name" value="LRR receptor-like serine/threonine-protein kinase IOS1"/>
    <property type="match status" value="1"/>
</dbReference>
<protein>
    <recommendedName>
        <fullName evidence="13">Protein kinase domain-containing protein</fullName>
    </recommendedName>
</protein>
<evidence type="ECO:0000256" key="2">
    <source>
        <dbReference type="ARBA" id="ARBA00022614"/>
    </source>
</evidence>
<evidence type="ECO:0000313" key="14">
    <source>
        <dbReference type="EMBL" id="KAI5062638.1"/>
    </source>
</evidence>
<name>A0A9D4U705_ADICA</name>
<reference evidence="14" key="1">
    <citation type="submission" date="2021-01" db="EMBL/GenBank/DDBJ databases">
        <title>Adiantum capillus-veneris genome.</title>
        <authorList>
            <person name="Fang Y."/>
            <person name="Liao Q."/>
        </authorList>
    </citation>
    <scope>NUCLEOTIDE SEQUENCE</scope>
    <source>
        <strain evidence="14">H3</strain>
        <tissue evidence="14">Leaf</tissue>
    </source>
</reference>
<keyword evidence="15" id="KW-1185">Reference proteome</keyword>
<keyword evidence="10" id="KW-0067">ATP-binding</keyword>
<evidence type="ECO:0000256" key="8">
    <source>
        <dbReference type="ARBA" id="ARBA00023170"/>
    </source>
</evidence>
<organism evidence="14 15">
    <name type="scientific">Adiantum capillus-veneris</name>
    <name type="common">Maidenhair fern</name>
    <dbReference type="NCBI Taxonomy" id="13818"/>
    <lineage>
        <taxon>Eukaryota</taxon>
        <taxon>Viridiplantae</taxon>
        <taxon>Streptophyta</taxon>
        <taxon>Embryophyta</taxon>
        <taxon>Tracheophyta</taxon>
        <taxon>Polypodiopsida</taxon>
        <taxon>Polypodiidae</taxon>
        <taxon>Polypodiales</taxon>
        <taxon>Pteridineae</taxon>
        <taxon>Pteridaceae</taxon>
        <taxon>Vittarioideae</taxon>
        <taxon>Adiantum</taxon>
    </lineage>
</organism>
<keyword evidence="9" id="KW-0325">Glycoprotein</keyword>
<evidence type="ECO:0000256" key="11">
    <source>
        <dbReference type="SAM" id="Phobius"/>
    </source>
</evidence>
<proteinExistence type="predicted"/>
<dbReference type="Pfam" id="PF08263">
    <property type="entry name" value="LRRNT_2"/>
    <property type="match status" value="1"/>
</dbReference>
<keyword evidence="3 11" id="KW-0812">Transmembrane</keyword>
<evidence type="ECO:0000256" key="1">
    <source>
        <dbReference type="ARBA" id="ARBA00004167"/>
    </source>
</evidence>
<feature type="domain" description="Protein kinase" evidence="13">
    <location>
        <begin position="294"/>
        <end position="571"/>
    </location>
</feature>
<feature type="transmembrane region" description="Helical" evidence="11">
    <location>
        <begin position="217"/>
        <end position="243"/>
    </location>
</feature>
<evidence type="ECO:0000313" key="15">
    <source>
        <dbReference type="Proteomes" id="UP000886520"/>
    </source>
</evidence>
<gene>
    <name evidence="14" type="ORF">GOP47_0023177</name>
</gene>
<dbReference type="Proteomes" id="UP000886520">
    <property type="component" value="Chromosome 22"/>
</dbReference>
<evidence type="ECO:0000256" key="9">
    <source>
        <dbReference type="ARBA" id="ARBA00023180"/>
    </source>
</evidence>
<dbReference type="InterPro" id="IPR001611">
    <property type="entry name" value="Leu-rich_rpt"/>
</dbReference>
<keyword evidence="8" id="KW-0675">Receptor</keyword>
<dbReference type="Pfam" id="PF07714">
    <property type="entry name" value="PK_Tyr_Ser-Thr"/>
    <property type="match status" value="1"/>
</dbReference>
<dbReference type="InterPro" id="IPR001245">
    <property type="entry name" value="Ser-Thr/Tyr_kinase_cat_dom"/>
</dbReference>
<dbReference type="PANTHER" id="PTHR48006:SF87">
    <property type="entry name" value="INACTIVE LRR RECEPTOR-LIKE SERINE_THREONINE-PROTEIN KINASE BIR2"/>
    <property type="match status" value="1"/>
</dbReference>
<feature type="signal peptide" evidence="12">
    <location>
        <begin position="1"/>
        <end position="23"/>
    </location>
</feature>
<evidence type="ECO:0000259" key="13">
    <source>
        <dbReference type="PROSITE" id="PS50011"/>
    </source>
</evidence>
<dbReference type="InterPro" id="IPR011009">
    <property type="entry name" value="Kinase-like_dom_sf"/>
</dbReference>
<keyword evidence="6 11" id="KW-1133">Transmembrane helix</keyword>
<dbReference type="InterPro" id="IPR013210">
    <property type="entry name" value="LRR_N_plant-typ"/>
</dbReference>
<keyword evidence="10" id="KW-0547">Nucleotide-binding</keyword>
<dbReference type="GO" id="GO:0016020">
    <property type="term" value="C:membrane"/>
    <property type="evidence" value="ECO:0007669"/>
    <property type="project" value="UniProtKB-SubCell"/>
</dbReference>
<sequence length="603" mass="65572">MGCGSAGPFLCILVLSVLRQTLAEDDSPCLQEFKKSVKDPTNHLSNWIFGNSSAGSVCNFIGVSCWNTGENKVLAIKLQNAGLEGAFPSGLTQCRALQNLDLSQNGFTGSIPNDLCKQVPYVTSLDLSQNSFSGSIPFTLEDCQYLQSLSLKHNKLSGELPGGISVLPKLSSIDVSSNLLTGPIPSGFANRSASDFSDNPGLCGPPVSKSCSSKRNIALIVGIIVAVAAVVACLCATGVWCFLFQGRKMEIALAKDEHKWAKRIRAPKSVIVSLFEVPVKKLKFSDLMAATNDFSKDNIIGEGWTGTVYKGVLPDGSVLAVKRLRRSSQSEKGFQAEMETLGRVRHRNLVPLLGFCCAGSEEKLLVYKHMVMGTLRECLHDAHEDAKLDWITRLKIGIGAARGLAWLHHSCNPRIIHRNISSNSILLDEEYEPRITDFGLARLMNPVDTHVSTVVNGDFGDLGYVAPEYTRTLVATVKVDVFSFGVVLLELVTGQKPNDVCTDGGFKGNLSEWVSFLASHGRVEEALDMSLKGGGYDNELNQFLRIACACVARNPKERPTMYEVFQLLKAIGEKFNITDDELAVFVDVVNEDETDELVVANGK</sequence>
<dbReference type="Gene3D" id="3.80.10.10">
    <property type="entry name" value="Ribonuclease Inhibitor"/>
    <property type="match status" value="1"/>
</dbReference>
<feature type="binding site" evidence="10">
    <location>
        <position position="322"/>
    </location>
    <ligand>
        <name>ATP</name>
        <dbReference type="ChEBI" id="CHEBI:30616"/>
    </ligand>
</feature>
<dbReference type="PANTHER" id="PTHR48006">
    <property type="entry name" value="LEUCINE-RICH REPEAT-CONTAINING PROTEIN DDB_G0281931-RELATED"/>
    <property type="match status" value="1"/>
</dbReference>
<keyword evidence="5" id="KW-0677">Repeat</keyword>
<dbReference type="FunFam" id="3.80.10.10:FF:000275">
    <property type="entry name" value="Leucine-rich repeat receptor-like protein kinase"/>
    <property type="match status" value="1"/>
</dbReference>
<comment type="caution">
    <text evidence="14">The sequence shown here is derived from an EMBL/GenBank/DDBJ whole genome shotgun (WGS) entry which is preliminary data.</text>
</comment>
<dbReference type="AlphaFoldDB" id="A0A9D4U705"/>
<dbReference type="FunFam" id="3.30.200.20:FF:000466">
    <property type="entry name" value="Putative LRR receptor-like serine/threonine-protein kinase"/>
    <property type="match status" value="1"/>
</dbReference>
<dbReference type="InterPro" id="IPR000719">
    <property type="entry name" value="Prot_kinase_dom"/>
</dbReference>
<evidence type="ECO:0000256" key="3">
    <source>
        <dbReference type="ARBA" id="ARBA00022692"/>
    </source>
</evidence>
<dbReference type="InterPro" id="IPR051824">
    <property type="entry name" value="LRR_Rcpt-Like_S/T_Kinase"/>
</dbReference>
<feature type="chain" id="PRO_5038497115" description="Protein kinase domain-containing protein" evidence="12">
    <location>
        <begin position="24"/>
        <end position="603"/>
    </location>
</feature>
<keyword evidence="7 11" id="KW-0472">Membrane</keyword>
<dbReference type="Pfam" id="PF13855">
    <property type="entry name" value="LRR_8"/>
    <property type="match status" value="1"/>
</dbReference>
<keyword evidence="4 12" id="KW-0732">Signal</keyword>
<dbReference type="PROSITE" id="PS00107">
    <property type="entry name" value="PROTEIN_KINASE_ATP"/>
    <property type="match status" value="1"/>
</dbReference>
<dbReference type="EMBL" id="JABFUD020000022">
    <property type="protein sequence ID" value="KAI5062638.1"/>
    <property type="molecule type" value="Genomic_DNA"/>
</dbReference>
<evidence type="ECO:0000256" key="5">
    <source>
        <dbReference type="ARBA" id="ARBA00022737"/>
    </source>
</evidence>
<dbReference type="SUPFAM" id="SSF52058">
    <property type="entry name" value="L domain-like"/>
    <property type="match status" value="1"/>
</dbReference>
<evidence type="ECO:0000256" key="4">
    <source>
        <dbReference type="ARBA" id="ARBA00022729"/>
    </source>
</evidence>